<dbReference type="Proteomes" id="UP000011081">
    <property type="component" value="Unassembled WGS sequence"/>
</dbReference>
<evidence type="ECO:0000313" key="6">
    <source>
        <dbReference type="EMBL" id="ELA47836.1"/>
    </source>
</evidence>
<sequence length="391" mass="45302">MGGRLKIPKTHISIQKACEELKVTEDQFKKLIIHLNIRAENVRSIYKLSCSDANTYSLKDVNRIYNSRLYATMQKNNQREMEKKLWQGRNRDDIADRMHDLDYDYVNVISNKYASFSDAVGDLGETLTFLYIYQFFNKQMNDDEGLFGTVNAELAKFERFITENMLIKSVYPTKKGLHLLLRIGVIEILFFVPLSSNFTDLRRKDLLPYIKLYMYHLMMVNCKIRNVNIDVLTNTSSKDVIGKENGNADKTVNKDRMGEDVKRCTKANKIFQNLKICIGGMVLAHWLKMLCLSAGGEITDECDYFVTEGKIDQLNGAVSYVHPSFIVNSYNQGSLVDKEEYLIGKGSVEYLYPFESHNKKYDKDFIDTLSKTKRKNVSEYLENIRKSTYFS</sequence>
<gene>
    <name evidence="6" type="ORF">VCUG_00678</name>
</gene>
<dbReference type="OMA" id="HLMMVNC"/>
<dbReference type="OrthoDB" id="10264910at2759"/>
<dbReference type="GO" id="GO:0000463">
    <property type="term" value="P:maturation of LSU-rRNA from tricistronic rRNA transcript (SSU-rRNA, 5.8S rRNA, LSU-rRNA)"/>
    <property type="evidence" value="ECO:0007669"/>
    <property type="project" value="TreeGrafter"/>
</dbReference>
<keyword evidence="7" id="KW-1185">Reference proteome</keyword>
<name>L2GVY4_VAVCU</name>
<dbReference type="AlphaFoldDB" id="L2GVY4"/>
<dbReference type="HOGENOM" id="CLU_691138_0_0_1"/>
<dbReference type="VEuPathDB" id="MicrosporidiaDB:VCUG_00678"/>
<dbReference type="PANTHER" id="PTHR12221">
    <property type="entry name" value="PESCADILLO - RELATED"/>
    <property type="match status" value="1"/>
</dbReference>
<dbReference type="InParanoid" id="L2GVY4"/>
<evidence type="ECO:0000313" key="7">
    <source>
        <dbReference type="Proteomes" id="UP000011081"/>
    </source>
</evidence>
<keyword evidence="3" id="KW-0698">rRNA processing</keyword>
<organism evidence="6 7">
    <name type="scientific">Vavraia culicis (isolate floridensis)</name>
    <name type="common">Microsporidian parasite</name>
    <dbReference type="NCBI Taxonomy" id="948595"/>
    <lineage>
        <taxon>Eukaryota</taxon>
        <taxon>Fungi</taxon>
        <taxon>Fungi incertae sedis</taxon>
        <taxon>Microsporidia</taxon>
        <taxon>Pleistophoridae</taxon>
        <taxon>Vavraia</taxon>
    </lineage>
</organism>
<dbReference type="PROSITE" id="PS50172">
    <property type="entry name" value="BRCT"/>
    <property type="match status" value="1"/>
</dbReference>
<accession>L2GVY4</accession>
<keyword evidence="2" id="KW-0690">Ribosome biogenesis</keyword>
<evidence type="ECO:0000256" key="2">
    <source>
        <dbReference type="ARBA" id="ARBA00022517"/>
    </source>
</evidence>
<dbReference type="EMBL" id="GL877411">
    <property type="protein sequence ID" value="ELA47836.1"/>
    <property type="molecule type" value="Genomic_DNA"/>
</dbReference>
<dbReference type="RefSeq" id="XP_008073699.1">
    <property type="nucleotide sequence ID" value="XM_008075508.1"/>
</dbReference>
<dbReference type="PANTHER" id="PTHR12221:SF6">
    <property type="entry name" value="PESCADILLO HOMOLOG"/>
    <property type="match status" value="1"/>
</dbReference>
<comment type="subcellular location">
    <subcellularLocation>
        <location evidence="1">Nucleus</location>
    </subcellularLocation>
</comment>
<proteinExistence type="predicted"/>
<evidence type="ECO:0000256" key="3">
    <source>
        <dbReference type="ARBA" id="ARBA00022552"/>
    </source>
</evidence>
<evidence type="ECO:0000256" key="1">
    <source>
        <dbReference type="ARBA" id="ARBA00004123"/>
    </source>
</evidence>
<dbReference type="InterPro" id="IPR010613">
    <property type="entry name" value="PES"/>
</dbReference>
<dbReference type="InterPro" id="IPR036420">
    <property type="entry name" value="BRCT_dom_sf"/>
</dbReference>
<dbReference type="Pfam" id="PF06732">
    <property type="entry name" value="Pescadillo_N"/>
    <property type="match status" value="1"/>
</dbReference>
<evidence type="ECO:0000259" key="5">
    <source>
        <dbReference type="PROSITE" id="PS50172"/>
    </source>
</evidence>
<dbReference type="SUPFAM" id="SSF52113">
    <property type="entry name" value="BRCT domain"/>
    <property type="match status" value="1"/>
</dbReference>
<reference evidence="7" key="1">
    <citation type="submission" date="2011-03" db="EMBL/GenBank/DDBJ databases">
        <title>The genome sequence of Vavraia culicis strain floridensis.</title>
        <authorList>
            <consortium name="The Broad Institute Genome Sequencing Platform"/>
            <person name="Cuomo C."/>
            <person name="Becnel J."/>
            <person name="Sanscrainte N."/>
            <person name="Young S.K."/>
            <person name="Zeng Q."/>
            <person name="Gargeya S."/>
            <person name="Fitzgerald M."/>
            <person name="Haas B."/>
            <person name="Abouelleil A."/>
            <person name="Alvarado L."/>
            <person name="Arachchi H.M."/>
            <person name="Berlin A."/>
            <person name="Chapman S.B."/>
            <person name="Gearin G."/>
            <person name="Goldberg J."/>
            <person name="Griggs A."/>
            <person name="Gujja S."/>
            <person name="Hansen M."/>
            <person name="Heiman D."/>
            <person name="Howarth C."/>
            <person name="Larimer J."/>
            <person name="Lui A."/>
            <person name="MacDonald P.J.P."/>
            <person name="McCowen C."/>
            <person name="Montmayeur A."/>
            <person name="Murphy C."/>
            <person name="Neiman D."/>
            <person name="Pearson M."/>
            <person name="Priest M."/>
            <person name="Roberts A."/>
            <person name="Saif S."/>
            <person name="Shea T."/>
            <person name="Sisk P."/>
            <person name="Stolte C."/>
            <person name="Sykes S."/>
            <person name="Wortman J."/>
            <person name="Nusbaum C."/>
            <person name="Birren B."/>
        </authorList>
    </citation>
    <scope>NUCLEOTIDE SEQUENCE [LARGE SCALE GENOMIC DNA]</scope>
    <source>
        <strain evidence="7">floridensis</strain>
    </source>
</reference>
<protein>
    <recommendedName>
        <fullName evidence="5">BRCT domain-containing protein</fullName>
    </recommendedName>
</protein>
<dbReference type="InterPro" id="IPR001357">
    <property type="entry name" value="BRCT_dom"/>
</dbReference>
<keyword evidence="4" id="KW-0539">Nucleus</keyword>
<feature type="domain" description="BRCT" evidence="5">
    <location>
        <begin position="266"/>
        <end position="343"/>
    </location>
</feature>
<evidence type="ECO:0000256" key="4">
    <source>
        <dbReference type="ARBA" id="ARBA00023242"/>
    </source>
</evidence>
<dbReference type="GeneID" id="19878563"/>
<dbReference type="GO" id="GO:0070545">
    <property type="term" value="C:PeBoW complex"/>
    <property type="evidence" value="ECO:0007669"/>
    <property type="project" value="TreeGrafter"/>
</dbReference>
<dbReference type="STRING" id="948595.L2GVY4"/>
<dbReference type="GO" id="GO:0003723">
    <property type="term" value="F:RNA binding"/>
    <property type="evidence" value="ECO:0007669"/>
    <property type="project" value="TreeGrafter"/>
</dbReference>